<evidence type="ECO:0000259" key="1">
    <source>
        <dbReference type="Pfam" id="PF14588"/>
    </source>
</evidence>
<organism evidence="2 3">
    <name type="scientific">Falsiroseomonas selenitidurans</name>
    <dbReference type="NCBI Taxonomy" id="2716335"/>
    <lineage>
        <taxon>Bacteria</taxon>
        <taxon>Pseudomonadati</taxon>
        <taxon>Pseudomonadota</taxon>
        <taxon>Alphaproteobacteria</taxon>
        <taxon>Acetobacterales</taxon>
        <taxon>Roseomonadaceae</taxon>
        <taxon>Falsiroseomonas</taxon>
    </lineage>
</organism>
<dbReference type="CDD" id="cd02199">
    <property type="entry name" value="YjgF_YER057c_UK114_like_1"/>
    <property type="match status" value="1"/>
</dbReference>
<accession>A0ABX1ECG7</accession>
<dbReference type="EMBL" id="JAAVNE010000045">
    <property type="protein sequence ID" value="NKC33458.1"/>
    <property type="molecule type" value="Genomic_DNA"/>
</dbReference>
<comment type="caution">
    <text evidence="2">The sequence shown here is derived from an EMBL/GenBank/DDBJ whole genome shotgun (WGS) entry which is preliminary data.</text>
</comment>
<dbReference type="PANTHER" id="PTHR43760:SF1">
    <property type="entry name" value="ENDORIBONUCLEASE L-PSP_CHORISMATE MUTASE-LIKE DOMAIN-CONTAINING PROTEIN"/>
    <property type="match status" value="1"/>
</dbReference>
<feature type="domain" description="Endoribonuclease L-PSP/chorismate mutase-like" evidence="1">
    <location>
        <begin position="4"/>
        <end position="130"/>
    </location>
</feature>
<dbReference type="RefSeq" id="WP_168034183.1">
    <property type="nucleotide sequence ID" value="NZ_JAAVNE010000045.1"/>
</dbReference>
<evidence type="ECO:0000313" key="3">
    <source>
        <dbReference type="Proteomes" id="UP000787635"/>
    </source>
</evidence>
<dbReference type="InterPro" id="IPR013813">
    <property type="entry name" value="Endoribo_LPSP/chorism_mut-like"/>
</dbReference>
<reference evidence="2 3" key="1">
    <citation type="submission" date="2020-03" db="EMBL/GenBank/DDBJ databases">
        <title>Roseomonas selenitidurans sp. nov. isolated from urban soil.</title>
        <authorList>
            <person name="Liu H."/>
        </authorList>
    </citation>
    <scope>NUCLEOTIDE SEQUENCE [LARGE SCALE GENOMIC DNA]</scope>
    <source>
        <strain evidence="2 3">BU-1</strain>
    </source>
</reference>
<dbReference type="SUPFAM" id="SSF55298">
    <property type="entry name" value="YjgF-like"/>
    <property type="match status" value="1"/>
</dbReference>
<name>A0ABX1ECG7_9PROT</name>
<sequence>MSAEQRLKELGLELPDPPAPLANYVPWRIGGGLLFLSGVGPHRPDGTSITGMLGGDLAVEQGVEAARLCGMNLLGNMRKALGSLDRVDTVLKVLGMVRAVPEFGHQPEVINGCTDLFVAVFGDAGRPARSAVGMGSLPRGIAVEIEAVVLLKP</sequence>
<gene>
    <name evidence="2" type="ORF">HEQ75_21530</name>
</gene>
<dbReference type="PROSITE" id="PS01094">
    <property type="entry name" value="UPF0076"/>
    <property type="match status" value="1"/>
</dbReference>
<proteinExistence type="predicted"/>
<dbReference type="Pfam" id="PF14588">
    <property type="entry name" value="YjgF_endoribonc"/>
    <property type="match status" value="1"/>
</dbReference>
<keyword evidence="3" id="KW-1185">Reference proteome</keyword>
<dbReference type="Proteomes" id="UP000787635">
    <property type="component" value="Unassembled WGS sequence"/>
</dbReference>
<evidence type="ECO:0000313" key="2">
    <source>
        <dbReference type="EMBL" id="NKC33458.1"/>
    </source>
</evidence>
<dbReference type="Gene3D" id="3.30.1330.40">
    <property type="entry name" value="RutC-like"/>
    <property type="match status" value="1"/>
</dbReference>
<dbReference type="PANTHER" id="PTHR43760">
    <property type="entry name" value="ENDORIBONUCLEASE-RELATED"/>
    <property type="match status" value="1"/>
</dbReference>
<protein>
    <submittedName>
        <fullName evidence="2">RidA family protein</fullName>
    </submittedName>
</protein>
<dbReference type="InterPro" id="IPR035959">
    <property type="entry name" value="RutC-like_sf"/>
</dbReference>
<dbReference type="InterPro" id="IPR019897">
    <property type="entry name" value="RidA_CS"/>
</dbReference>